<dbReference type="EMBL" id="GL883124">
    <property type="protein sequence ID" value="EGG03419.1"/>
    <property type="molecule type" value="Genomic_DNA"/>
</dbReference>
<evidence type="ECO:0000256" key="1">
    <source>
        <dbReference type="SAM" id="MobiDB-lite"/>
    </source>
</evidence>
<keyword evidence="3" id="KW-1185">Reference proteome</keyword>
<dbReference type="VEuPathDB" id="FungiDB:MELLADRAFT_90143"/>
<dbReference type="RefSeq" id="XP_007413213.1">
    <property type="nucleotide sequence ID" value="XM_007413151.1"/>
</dbReference>
<sequence>MEFAGAVHVDRSPSVVMSRLPNRFGTFLAHTDSASQPVSTMRDKWHKKRVRR</sequence>
<dbReference type="GeneID" id="18935465"/>
<reference evidence="3" key="1">
    <citation type="journal article" date="2011" name="Proc. Natl. Acad. Sci. U.S.A.">
        <title>Obligate biotrophy features unraveled by the genomic analysis of rust fungi.</title>
        <authorList>
            <person name="Duplessis S."/>
            <person name="Cuomo C.A."/>
            <person name="Lin Y.-C."/>
            <person name="Aerts A."/>
            <person name="Tisserant E."/>
            <person name="Veneault-Fourrey C."/>
            <person name="Joly D.L."/>
            <person name="Hacquard S."/>
            <person name="Amselem J."/>
            <person name="Cantarel B.L."/>
            <person name="Chiu R."/>
            <person name="Coutinho P.M."/>
            <person name="Feau N."/>
            <person name="Field M."/>
            <person name="Frey P."/>
            <person name="Gelhaye E."/>
            <person name="Goldberg J."/>
            <person name="Grabherr M.G."/>
            <person name="Kodira C.D."/>
            <person name="Kohler A."/>
            <person name="Kuees U."/>
            <person name="Lindquist E.A."/>
            <person name="Lucas S.M."/>
            <person name="Mago R."/>
            <person name="Mauceli E."/>
            <person name="Morin E."/>
            <person name="Murat C."/>
            <person name="Pangilinan J.L."/>
            <person name="Park R."/>
            <person name="Pearson M."/>
            <person name="Quesneville H."/>
            <person name="Rouhier N."/>
            <person name="Sakthikumar S."/>
            <person name="Salamov A.A."/>
            <person name="Schmutz J."/>
            <person name="Selles B."/>
            <person name="Shapiro H."/>
            <person name="Tanguay P."/>
            <person name="Tuskan G.A."/>
            <person name="Henrissat B."/>
            <person name="Van de Peer Y."/>
            <person name="Rouze P."/>
            <person name="Ellis J.G."/>
            <person name="Dodds P.N."/>
            <person name="Schein J.E."/>
            <person name="Zhong S."/>
            <person name="Hamelin R.C."/>
            <person name="Grigoriev I.V."/>
            <person name="Szabo L.J."/>
            <person name="Martin F."/>
        </authorList>
    </citation>
    <scope>NUCLEOTIDE SEQUENCE [LARGE SCALE GENOMIC DNA]</scope>
    <source>
        <strain evidence="3">98AG31 / pathotype 3-4-7</strain>
    </source>
</reference>
<dbReference type="AlphaFoldDB" id="F4RVU6"/>
<feature type="region of interest" description="Disordered" evidence="1">
    <location>
        <begin position="33"/>
        <end position="52"/>
    </location>
</feature>
<dbReference type="KEGG" id="mlr:MELLADRAFT_90143"/>
<name>F4RVU6_MELLP</name>
<proteinExistence type="predicted"/>
<evidence type="ECO:0000313" key="3">
    <source>
        <dbReference type="Proteomes" id="UP000001072"/>
    </source>
</evidence>
<organism evidence="3">
    <name type="scientific">Melampsora larici-populina (strain 98AG31 / pathotype 3-4-7)</name>
    <name type="common">Poplar leaf rust fungus</name>
    <dbReference type="NCBI Taxonomy" id="747676"/>
    <lineage>
        <taxon>Eukaryota</taxon>
        <taxon>Fungi</taxon>
        <taxon>Dikarya</taxon>
        <taxon>Basidiomycota</taxon>
        <taxon>Pucciniomycotina</taxon>
        <taxon>Pucciniomycetes</taxon>
        <taxon>Pucciniales</taxon>
        <taxon>Melampsoraceae</taxon>
        <taxon>Melampsora</taxon>
    </lineage>
</organism>
<protein>
    <submittedName>
        <fullName evidence="2">Uncharacterized protein</fullName>
    </submittedName>
</protein>
<dbReference type="InParanoid" id="F4RVU6"/>
<dbReference type="Proteomes" id="UP000001072">
    <property type="component" value="Unassembled WGS sequence"/>
</dbReference>
<evidence type="ECO:0000313" key="2">
    <source>
        <dbReference type="EMBL" id="EGG03419.1"/>
    </source>
</evidence>
<dbReference type="HOGENOM" id="CLU_3087739_0_0_1"/>
<gene>
    <name evidence="2" type="ORF">MELLADRAFT_90143</name>
</gene>
<accession>F4RVU6</accession>